<proteinExistence type="predicted"/>
<feature type="transmembrane region" description="Helical" evidence="1">
    <location>
        <begin position="23"/>
        <end position="45"/>
    </location>
</feature>
<name>A0A8H3LM36_9GLOM</name>
<evidence type="ECO:0000256" key="1">
    <source>
        <dbReference type="SAM" id="Phobius"/>
    </source>
</evidence>
<keyword evidence="1" id="KW-0812">Transmembrane</keyword>
<organism evidence="2 3">
    <name type="scientific">Rhizophagus clarus</name>
    <dbReference type="NCBI Taxonomy" id="94130"/>
    <lineage>
        <taxon>Eukaryota</taxon>
        <taxon>Fungi</taxon>
        <taxon>Fungi incertae sedis</taxon>
        <taxon>Mucoromycota</taxon>
        <taxon>Glomeromycotina</taxon>
        <taxon>Glomeromycetes</taxon>
        <taxon>Glomerales</taxon>
        <taxon>Glomeraceae</taxon>
        <taxon>Rhizophagus</taxon>
    </lineage>
</organism>
<accession>A0A8H3LM36</accession>
<protein>
    <submittedName>
        <fullName evidence="2">Uncharacterized protein</fullName>
    </submittedName>
</protein>
<dbReference type="AlphaFoldDB" id="A0A8H3LM36"/>
<keyword evidence="1" id="KW-0472">Membrane</keyword>
<dbReference type="Proteomes" id="UP000615446">
    <property type="component" value="Unassembled WGS sequence"/>
</dbReference>
<dbReference type="EMBL" id="BLAL01000180">
    <property type="protein sequence ID" value="GES88660.1"/>
    <property type="molecule type" value="Genomic_DNA"/>
</dbReference>
<sequence>MLLHSILPPHNVPVSTDRMKVVWLGHLLSVLNLTVFRIETLIWGVRNRLKYPTKFNLGYFNVTRYILYSTRIKLLLDFSKSTNLV</sequence>
<evidence type="ECO:0000313" key="3">
    <source>
        <dbReference type="Proteomes" id="UP000615446"/>
    </source>
</evidence>
<gene>
    <name evidence="2" type="ORF">RCL2_001559700</name>
</gene>
<evidence type="ECO:0000313" key="2">
    <source>
        <dbReference type="EMBL" id="GES88660.1"/>
    </source>
</evidence>
<keyword evidence="1" id="KW-1133">Transmembrane helix</keyword>
<comment type="caution">
    <text evidence="2">The sequence shown here is derived from an EMBL/GenBank/DDBJ whole genome shotgun (WGS) entry which is preliminary data.</text>
</comment>
<reference evidence="2" key="1">
    <citation type="submission" date="2019-10" db="EMBL/GenBank/DDBJ databases">
        <title>Conservation and host-specific expression of non-tandemly repeated heterogenous ribosome RNA gene in arbuscular mycorrhizal fungi.</title>
        <authorList>
            <person name="Maeda T."/>
            <person name="Kobayashi Y."/>
            <person name="Nakagawa T."/>
            <person name="Ezawa T."/>
            <person name="Yamaguchi K."/>
            <person name="Bino T."/>
            <person name="Nishimoto Y."/>
            <person name="Shigenobu S."/>
            <person name="Kawaguchi M."/>
        </authorList>
    </citation>
    <scope>NUCLEOTIDE SEQUENCE</scope>
    <source>
        <strain evidence="2">HR1</strain>
    </source>
</reference>